<dbReference type="InterPro" id="IPR036291">
    <property type="entry name" value="NAD(P)-bd_dom_sf"/>
</dbReference>
<dbReference type="PANTHER" id="PTHR30524">
    <property type="entry name" value="MANNITOL-1-PHOSPHATE 5-DEHYDROGENASE"/>
    <property type="match status" value="1"/>
</dbReference>
<feature type="binding site" evidence="7">
    <location>
        <begin position="3"/>
        <end position="14"/>
    </location>
    <ligand>
        <name>NAD(+)</name>
        <dbReference type="ChEBI" id="CHEBI:57540"/>
    </ligand>
</feature>
<comment type="similarity">
    <text evidence="1 7">Belongs to the mannitol dehydrogenase family.</text>
</comment>
<dbReference type="InterPro" id="IPR000669">
    <property type="entry name" value="Mannitol_DH"/>
</dbReference>
<evidence type="ECO:0000256" key="7">
    <source>
        <dbReference type="HAMAP-Rule" id="MF_00196"/>
    </source>
</evidence>
<gene>
    <name evidence="7" type="primary">mtlD</name>
    <name evidence="10" type="ORF">Bequi_07195</name>
</gene>
<keyword evidence="5 7" id="KW-0520">NAD</keyword>
<dbReference type="InterPro" id="IPR023028">
    <property type="entry name" value="Mannitol_1_phos_5_DH"/>
</dbReference>
<dbReference type="HAMAP" id="MF_00196">
    <property type="entry name" value="Mannitol_dehydrog"/>
    <property type="match status" value="1"/>
</dbReference>
<dbReference type="Gene3D" id="3.40.50.720">
    <property type="entry name" value="NAD(P)-binding Rossmann-like Domain"/>
    <property type="match status" value="1"/>
</dbReference>
<dbReference type="GO" id="GO:0008926">
    <property type="term" value="F:mannitol-1-phosphate 5-dehydrogenase activity"/>
    <property type="evidence" value="ECO:0007669"/>
    <property type="project" value="UniProtKB-EC"/>
</dbReference>
<protein>
    <recommendedName>
        <fullName evidence="3 7">Mannitol-1-phosphate 5-dehydrogenase</fullName>
        <ecNumber evidence="2 7">1.1.1.17</ecNumber>
    </recommendedName>
</protein>
<feature type="domain" description="Mannitol dehydrogenase N-terminal" evidence="8">
    <location>
        <begin position="1"/>
        <end position="191"/>
    </location>
</feature>
<dbReference type="Gene3D" id="1.10.1040.10">
    <property type="entry name" value="N-(1-d-carboxylethyl)-l-norvaline Dehydrogenase, domain 2"/>
    <property type="match status" value="1"/>
</dbReference>
<dbReference type="InterPro" id="IPR013131">
    <property type="entry name" value="Mannitol_DH_N"/>
</dbReference>
<dbReference type="InterPro" id="IPR008927">
    <property type="entry name" value="6-PGluconate_DH-like_C_sf"/>
</dbReference>
<comment type="caution">
    <text evidence="10">The sequence shown here is derived from an EMBL/GenBank/DDBJ whole genome shotgun (WGS) entry which is preliminary data.</text>
</comment>
<evidence type="ECO:0000256" key="4">
    <source>
        <dbReference type="ARBA" id="ARBA00023002"/>
    </source>
</evidence>
<proteinExistence type="inferred from homology"/>
<sequence>MKAVHFGAGNIGRGFVGLLLHEAGIELVFADVSEGLISALQQADSYTVHQVGENPKDTVVDGFRAVNSAQDPQTLTEEIASADIVTTAVGVHILKFVAPAIAAGLAARPAGSSRVAVMACENAINGTDVLEEEIRKNYEGDDLDEKAFFSNTAVDRIVPAQAADAGLDVTVEEFYEWAVDRTPFGGDEPDVPGITWVDDLAPYIERKLFTLNTGHATTAWLGWAAGIEKISDAIADPSVLETVEAVLAETSALLVAKHGFDEATQRAYKEKILKRFTNAALPDTVERVGRGPIRKLSRHDRVIAPAAELAERGMSAEALVCGSLAAALRFTPEGDPEVTQLQEILAGSDADAATTEITGLASDHPLYPSVREAVVARMAEVAGS</sequence>
<dbReference type="SUPFAM" id="SSF48179">
    <property type="entry name" value="6-phosphogluconate dehydrogenase C-terminal domain-like"/>
    <property type="match status" value="1"/>
</dbReference>
<evidence type="ECO:0000256" key="2">
    <source>
        <dbReference type="ARBA" id="ARBA00012939"/>
    </source>
</evidence>
<dbReference type="InterPro" id="IPR013118">
    <property type="entry name" value="Mannitol_DH_C"/>
</dbReference>
<dbReference type="SUPFAM" id="SSF51735">
    <property type="entry name" value="NAD(P)-binding Rossmann-fold domains"/>
    <property type="match status" value="1"/>
</dbReference>
<name>A0ABT0R057_9MICO</name>
<organism evidence="10 11">
    <name type="scientific">Brachybacterium equifaecis</name>
    <dbReference type="NCBI Taxonomy" id="2910770"/>
    <lineage>
        <taxon>Bacteria</taxon>
        <taxon>Bacillati</taxon>
        <taxon>Actinomycetota</taxon>
        <taxon>Actinomycetes</taxon>
        <taxon>Micrococcales</taxon>
        <taxon>Dermabacteraceae</taxon>
        <taxon>Brachybacterium</taxon>
    </lineage>
</organism>
<dbReference type="EC" id="1.1.1.17" evidence="2 7"/>
<dbReference type="PRINTS" id="PR00084">
    <property type="entry name" value="MTLDHDRGNASE"/>
</dbReference>
<reference evidence="10" key="1">
    <citation type="submission" date="2022-02" db="EMBL/GenBank/DDBJ databases">
        <authorList>
            <person name="Lee M."/>
            <person name="Kim S.-J."/>
            <person name="Jung M.-Y."/>
        </authorList>
    </citation>
    <scope>NUCLEOTIDE SEQUENCE</scope>
    <source>
        <strain evidence="10">JHP9</strain>
    </source>
</reference>
<dbReference type="PANTHER" id="PTHR30524:SF0">
    <property type="entry name" value="ALTRONATE OXIDOREDUCTASE-RELATED"/>
    <property type="match status" value="1"/>
</dbReference>
<dbReference type="Pfam" id="PF08125">
    <property type="entry name" value="Mannitol_dh_C"/>
    <property type="match status" value="1"/>
</dbReference>
<evidence type="ECO:0000259" key="9">
    <source>
        <dbReference type="Pfam" id="PF08125"/>
    </source>
</evidence>
<evidence type="ECO:0000256" key="3">
    <source>
        <dbReference type="ARBA" id="ARBA00016219"/>
    </source>
</evidence>
<dbReference type="InterPro" id="IPR013328">
    <property type="entry name" value="6PGD_dom2"/>
</dbReference>
<keyword evidence="4 7" id="KW-0560">Oxidoreductase</keyword>
<keyword evidence="11" id="KW-1185">Reference proteome</keyword>
<dbReference type="NCBIfam" id="NF002652">
    <property type="entry name" value="PRK02318.2-5"/>
    <property type="match status" value="1"/>
</dbReference>
<evidence type="ECO:0000256" key="5">
    <source>
        <dbReference type="ARBA" id="ARBA00023027"/>
    </source>
</evidence>
<dbReference type="EMBL" id="JAKNCJ010000002">
    <property type="protein sequence ID" value="MCL6423170.1"/>
    <property type="molecule type" value="Genomic_DNA"/>
</dbReference>
<evidence type="ECO:0000256" key="1">
    <source>
        <dbReference type="ARBA" id="ARBA00006541"/>
    </source>
</evidence>
<dbReference type="RefSeq" id="WP_249737259.1">
    <property type="nucleotide sequence ID" value="NZ_JAKNCJ010000002.1"/>
</dbReference>
<evidence type="ECO:0000313" key="11">
    <source>
        <dbReference type="Proteomes" id="UP001203761"/>
    </source>
</evidence>
<dbReference type="Pfam" id="PF01232">
    <property type="entry name" value="Mannitol_dh"/>
    <property type="match status" value="1"/>
</dbReference>
<comment type="catalytic activity">
    <reaction evidence="6 7">
        <text>D-mannitol 1-phosphate + NAD(+) = beta-D-fructose 6-phosphate + NADH + H(+)</text>
        <dbReference type="Rhea" id="RHEA:19661"/>
        <dbReference type="ChEBI" id="CHEBI:15378"/>
        <dbReference type="ChEBI" id="CHEBI:57540"/>
        <dbReference type="ChEBI" id="CHEBI:57634"/>
        <dbReference type="ChEBI" id="CHEBI:57945"/>
        <dbReference type="ChEBI" id="CHEBI:61381"/>
        <dbReference type="EC" id="1.1.1.17"/>
    </reaction>
</comment>
<evidence type="ECO:0000256" key="6">
    <source>
        <dbReference type="ARBA" id="ARBA00048615"/>
    </source>
</evidence>
<feature type="domain" description="Mannitol dehydrogenase C-terminal" evidence="9">
    <location>
        <begin position="199"/>
        <end position="341"/>
    </location>
</feature>
<dbReference type="Proteomes" id="UP001203761">
    <property type="component" value="Unassembled WGS sequence"/>
</dbReference>
<evidence type="ECO:0000313" key="10">
    <source>
        <dbReference type="EMBL" id="MCL6423170.1"/>
    </source>
</evidence>
<evidence type="ECO:0000259" key="8">
    <source>
        <dbReference type="Pfam" id="PF01232"/>
    </source>
</evidence>
<accession>A0ABT0R057</accession>